<dbReference type="EC" id="2.3.1.48" evidence="3"/>
<keyword evidence="13" id="KW-1185">Reference proteome</keyword>
<evidence type="ECO:0000256" key="1">
    <source>
        <dbReference type="ARBA" id="ARBA00004123"/>
    </source>
</evidence>
<dbReference type="Gene3D" id="3.40.630.30">
    <property type="match status" value="1"/>
</dbReference>
<comment type="caution">
    <text evidence="12">The sequence shown here is derived from an EMBL/GenBank/DDBJ whole genome shotgun (WGS) entry which is preliminary data.</text>
</comment>
<evidence type="ECO:0000259" key="11">
    <source>
        <dbReference type="Pfam" id="PF21183"/>
    </source>
</evidence>
<feature type="compositionally biased region" description="Polar residues" evidence="9">
    <location>
        <begin position="1"/>
        <end position="16"/>
    </location>
</feature>
<dbReference type="Proteomes" id="UP001353858">
    <property type="component" value="Unassembled WGS sequence"/>
</dbReference>
<evidence type="ECO:0000256" key="4">
    <source>
        <dbReference type="ARBA" id="ARBA00021268"/>
    </source>
</evidence>
<dbReference type="GO" id="GO:0031509">
    <property type="term" value="P:subtelomeric heterochromatin formation"/>
    <property type="evidence" value="ECO:0007669"/>
    <property type="project" value="InterPro"/>
</dbReference>
<feature type="region of interest" description="Disordered" evidence="9">
    <location>
        <begin position="1"/>
        <end position="21"/>
    </location>
</feature>
<dbReference type="GO" id="GO:0004402">
    <property type="term" value="F:histone acetyltransferase activity"/>
    <property type="evidence" value="ECO:0007669"/>
    <property type="project" value="InterPro"/>
</dbReference>
<organism evidence="12 13">
    <name type="scientific">Aquatica leii</name>
    <dbReference type="NCBI Taxonomy" id="1421715"/>
    <lineage>
        <taxon>Eukaryota</taxon>
        <taxon>Metazoa</taxon>
        <taxon>Ecdysozoa</taxon>
        <taxon>Arthropoda</taxon>
        <taxon>Hexapoda</taxon>
        <taxon>Insecta</taxon>
        <taxon>Pterygota</taxon>
        <taxon>Neoptera</taxon>
        <taxon>Endopterygota</taxon>
        <taxon>Coleoptera</taxon>
        <taxon>Polyphaga</taxon>
        <taxon>Elateriformia</taxon>
        <taxon>Elateroidea</taxon>
        <taxon>Lampyridae</taxon>
        <taxon>Luciolinae</taxon>
        <taxon>Aquatica</taxon>
    </lineage>
</organism>
<evidence type="ECO:0000256" key="2">
    <source>
        <dbReference type="ARBA" id="ARBA00010543"/>
    </source>
</evidence>
<evidence type="ECO:0000256" key="5">
    <source>
        <dbReference type="ARBA" id="ARBA00022679"/>
    </source>
</evidence>
<dbReference type="InterPro" id="IPR017380">
    <property type="entry name" value="Hist_AcTrfase_B-typ_cat-su"/>
</dbReference>
<comment type="similarity">
    <text evidence="2">Belongs to the HAT1 family.</text>
</comment>
<dbReference type="Gene3D" id="1.10.10.390">
    <property type="match status" value="1"/>
</dbReference>
<dbReference type="EMBL" id="JARPUR010000008">
    <property type="protein sequence ID" value="KAK4871895.1"/>
    <property type="molecule type" value="Genomic_DNA"/>
</dbReference>
<reference evidence="13" key="1">
    <citation type="submission" date="2023-01" db="EMBL/GenBank/DDBJ databases">
        <title>Key to firefly adult light organ development and bioluminescence: homeobox transcription factors regulate luciferase expression and transportation to peroxisome.</title>
        <authorList>
            <person name="Fu X."/>
        </authorList>
    </citation>
    <scope>NUCLEOTIDE SEQUENCE [LARGE SCALE GENOMIC DNA]</scope>
</reference>
<evidence type="ECO:0000313" key="13">
    <source>
        <dbReference type="Proteomes" id="UP001353858"/>
    </source>
</evidence>
<dbReference type="SUPFAM" id="SSF55729">
    <property type="entry name" value="Acyl-CoA N-acyltransferases (Nat)"/>
    <property type="match status" value="1"/>
</dbReference>
<gene>
    <name evidence="12" type="ORF">RN001_016019</name>
</gene>
<dbReference type="CDD" id="cd04301">
    <property type="entry name" value="NAT_SF"/>
    <property type="match status" value="1"/>
</dbReference>
<protein>
    <recommendedName>
        <fullName evidence="4">Histone acetyltransferase type B catalytic subunit</fullName>
        <ecNumber evidence="3">2.3.1.48</ecNumber>
    </recommendedName>
</protein>
<keyword evidence="6" id="KW-0539">Nucleus</keyword>
<feature type="domain" description="Histone acetyltransferase type B catalytic subunit C-terminal" evidence="11">
    <location>
        <begin position="295"/>
        <end position="346"/>
    </location>
</feature>
<dbReference type="GO" id="GO:0042393">
    <property type="term" value="F:histone binding"/>
    <property type="evidence" value="ECO:0007669"/>
    <property type="project" value="InterPro"/>
</dbReference>
<dbReference type="GO" id="GO:0000781">
    <property type="term" value="C:chromosome, telomeric region"/>
    <property type="evidence" value="ECO:0007669"/>
    <property type="project" value="GOC"/>
</dbReference>
<evidence type="ECO:0000313" key="12">
    <source>
        <dbReference type="EMBL" id="KAK4871895.1"/>
    </source>
</evidence>
<keyword evidence="5" id="KW-0808">Transferase</keyword>
<evidence type="ECO:0000256" key="6">
    <source>
        <dbReference type="ARBA" id="ARBA00023242"/>
    </source>
</evidence>
<dbReference type="InterPro" id="IPR037113">
    <property type="entry name" value="Hat1_N_sf"/>
</dbReference>
<comment type="subcellular location">
    <subcellularLocation>
        <location evidence="1">Nucleus</location>
    </subcellularLocation>
</comment>
<name>A0AAN7PXZ1_9COLE</name>
<dbReference type="InterPro" id="IPR016181">
    <property type="entry name" value="Acyl_CoA_acyltransferase"/>
</dbReference>
<evidence type="ECO:0000256" key="7">
    <source>
        <dbReference type="ARBA" id="ARBA00023315"/>
    </source>
</evidence>
<dbReference type="Pfam" id="PF21183">
    <property type="entry name" value="HAT1_C"/>
    <property type="match status" value="1"/>
</dbReference>
<dbReference type="AlphaFoldDB" id="A0AAN7PXZ1"/>
<dbReference type="Gene3D" id="3.90.360.10">
    <property type="entry name" value="Histone acetyl transferase 1 (HAT1), N-terminal domain"/>
    <property type="match status" value="1"/>
</dbReference>
<evidence type="ECO:0000259" key="10">
    <source>
        <dbReference type="Pfam" id="PF10394"/>
    </source>
</evidence>
<dbReference type="Pfam" id="PF10394">
    <property type="entry name" value="Hat1_N"/>
    <property type="match status" value="1"/>
</dbReference>
<dbReference type="InterPro" id="IPR013523">
    <property type="entry name" value="Hist_AcTrfase_HAT1_C"/>
</dbReference>
<dbReference type="InterPro" id="IPR019467">
    <property type="entry name" value="Hat1_N"/>
</dbReference>
<evidence type="ECO:0000256" key="3">
    <source>
        <dbReference type="ARBA" id="ARBA00013184"/>
    </source>
</evidence>
<dbReference type="PANTHER" id="PTHR12046">
    <property type="entry name" value="HISTONE ACETYLTRANSFERASE TYPE B CATALYTIC SUBUNIT"/>
    <property type="match status" value="1"/>
</dbReference>
<comment type="catalytic activity">
    <reaction evidence="8">
        <text>L-lysyl-[protein] + acetyl-CoA = N(6)-acetyl-L-lysyl-[protein] + CoA + H(+)</text>
        <dbReference type="Rhea" id="RHEA:45948"/>
        <dbReference type="Rhea" id="RHEA-COMP:9752"/>
        <dbReference type="Rhea" id="RHEA-COMP:10731"/>
        <dbReference type="ChEBI" id="CHEBI:15378"/>
        <dbReference type="ChEBI" id="CHEBI:29969"/>
        <dbReference type="ChEBI" id="CHEBI:57287"/>
        <dbReference type="ChEBI" id="CHEBI:57288"/>
        <dbReference type="ChEBI" id="CHEBI:61930"/>
        <dbReference type="EC" id="2.3.1.48"/>
    </reaction>
</comment>
<sequence length="428" mass="50049">MSEESNLSRNHNTNVPKNDEEENVPCRLYYADGMQVTYVNMVFTKDDLKSGHPQRSFRPDMVHQVFDKDGIIYGYRNLNIDIYYLANSAQAFVDLKYTDATNDKMPNHTKPDDIMSKLTPWLPEDYCATKEMFLNAIENENHHKMYGEPIDTFQLHNAKEGTTYKYTVTSCSVDEPGFVDFHYRFQCMIVWFIDAASQIDADDPNWMFLYVYEHRKQGSSSTTGIYPVGFSTVYKFFHFPDKVRARISQFFIIPSCQGMGLGTYLLKNTYKIITDLPNVVDIAVEDPCPAFTRIRDFLDCQLLMQLDCFKEPNIKNGFVNSMYVEGNKHYKINKKQCRRVYEVLRFSYIKCNRFSADYAMLYKEISQRLKIPYLKEQRCLKKINSEILSEYSNRISLESVEKNIAYYMSDIISAAQQFSNKMDKQVDA</sequence>
<accession>A0AAN7PXZ1</accession>
<evidence type="ECO:0000256" key="9">
    <source>
        <dbReference type="SAM" id="MobiDB-lite"/>
    </source>
</evidence>
<dbReference type="GO" id="GO:0005634">
    <property type="term" value="C:nucleus"/>
    <property type="evidence" value="ECO:0007669"/>
    <property type="project" value="UniProtKB-SubCell"/>
</dbReference>
<keyword evidence="7" id="KW-0012">Acyltransferase</keyword>
<evidence type="ECO:0000256" key="8">
    <source>
        <dbReference type="ARBA" id="ARBA00048017"/>
    </source>
</evidence>
<dbReference type="InterPro" id="IPR048776">
    <property type="entry name" value="HAT1_C"/>
</dbReference>
<feature type="domain" description="Histone acetyl transferase HAT1 N-terminal" evidence="10">
    <location>
        <begin position="31"/>
        <end position="194"/>
    </location>
</feature>
<proteinExistence type="inferred from homology"/>